<dbReference type="InterPro" id="IPR045444">
    <property type="entry name" value="DUF6503"/>
</dbReference>
<dbReference type="PROSITE" id="PS51257">
    <property type="entry name" value="PROKAR_LIPOPROTEIN"/>
    <property type="match status" value="1"/>
</dbReference>
<proteinExistence type="predicted"/>
<dbReference type="RefSeq" id="WP_076733714.1">
    <property type="nucleotide sequence ID" value="NZ_CP019352.1"/>
</dbReference>
<evidence type="ECO:0000313" key="2">
    <source>
        <dbReference type="Proteomes" id="UP000187506"/>
    </source>
</evidence>
<name>A0AAC9LLR2_9FLAO</name>
<keyword evidence="2" id="KW-1185">Reference proteome</keyword>
<dbReference type="EMBL" id="CP019352">
    <property type="protein sequence ID" value="APY00810.1"/>
    <property type="molecule type" value="Genomic_DNA"/>
</dbReference>
<dbReference type="Proteomes" id="UP000187506">
    <property type="component" value="Chromosome"/>
</dbReference>
<reference evidence="1 2" key="1">
    <citation type="submission" date="2017-01" db="EMBL/GenBank/DDBJ databases">
        <title>Complete genome of Lacinutrix venerupis DOK2-8 isolated from seawater in Dokdo.</title>
        <authorList>
            <person name="Chi W.-J."/>
            <person name="Kim J.H."/>
        </authorList>
    </citation>
    <scope>NUCLEOTIDE SEQUENCE [LARGE SCALE GENOMIC DNA]</scope>
    <source>
        <strain evidence="1 2">DOK2-8</strain>
    </source>
</reference>
<protein>
    <submittedName>
        <fullName evidence="1">Uncharacterized protein</fullName>
    </submittedName>
</protein>
<dbReference type="Pfam" id="PF20113">
    <property type="entry name" value="DUF6503"/>
    <property type="match status" value="1"/>
</dbReference>
<organism evidence="1 2">
    <name type="scientific">Lacinutrix venerupis</name>
    <dbReference type="NCBI Taxonomy" id="1486034"/>
    <lineage>
        <taxon>Bacteria</taxon>
        <taxon>Pseudomonadati</taxon>
        <taxon>Bacteroidota</taxon>
        <taxon>Flavobacteriia</taxon>
        <taxon>Flavobacteriales</taxon>
        <taxon>Flavobacteriaceae</taxon>
        <taxon>Lacinutrix</taxon>
    </lineage>
</organism>
<gene>
    <name evidence="1" type="ORF">BWR22_10955</name>
</gene>
<evidence type="ECO:0000313" key="1">
    <source>
        <dbReference type="EMBL" id="APY00810.1"/>
    </source>
</evidence>
<sequence>MKHLLYILGIALFFISCKNETKKTEDKPKMETEAISELAKTNYPEALSKVFEAHGGIDNWNRMEALEFALTKPTGKEVTKVNLKSRESLITMQNHTIGFNGSNVWLDSKAEEEYKGNPNFYYNLMFYFHTMPFVLADNGINYETAKPLIFDGIEYPGIKISYNDGVGSSSKDEYILYYNAETFKMEWLAYTVTYKTQAKSEKWSFIKYGNWHTIEGILLPETLTWYIVEDNVPVKKRNDLQFTDVKLSSKAFSAETFKKPESATVAQ</sequence>
<dbReference type="KEGG" id="lvn:BWR22_10955"/>
<dbReference type="AlphaFoldDB" id="A0AAC9LLR2"/>
<accession>A0AAC9LLR2</accession>